<dbReference type="PANTHER" id="PTHR20961">
    <property type="entry name" value="GLYCOSYLTRANSFERASE"/>
    <property type="match status" value="1"/>
</dbReference>
<evidence type="ECO:0000313" key="9">
    <source>
        <dbReference type="EMBL" id="KAG2587338.1"/>
    </source>
</evidence>
<keyword evidence="4" id="KW-0808">Transferase</keyword>
<feature type="compositionally biased region" description="Low complexity" evidence="6">
    <location>
        <begin position="150"/>
        <end position="167"/>
    </location>
</feature>
<protein>
    <recommendedName>
        <fullName evidence="8">Glycosyltransferase 61 catalytic domain-containing protein</fullName>
    </recommendedName>
</protein>
<evidence type="ECO:0000313" key="10">
    <source>
        <dbReference type="Proteomes" id="UP000823388"/>
    </source>
</evidence>
<keyword evidence="3" id="KW-0328">Glycosyltransferase</keyword>
<evidence type="ECO:0000256" key="3">
    <source>
        <dbReference type="ARBA" id="ARBA00022676"/>
    </source>
</evidence>
<evidence type="ECO:0000256" key="1">
    <source>
        <dbReference type="ARBA" id="ARBA00004323"/>
    </source>
</evidence>
<dbReference type="Proteomes" id="UP000823388">
    <property type="component" value="Chromosome 5N"/>
</dbReference>
<dbReference type="PANTHER" id="PTHR20961:SF17">
    <property type="entry name" value="OS01G0118400 PROTEIN"/>
    <property type="match status" value="1"/>
</dbReference>
<dbReference type="Pfam" id="PF04577">
    <property type="entry name" value="Glyco_transf_61"/>
    <property type="match status" value="1"/>
</dbReference>
<evidence type="ECO:0000256" key="6">
    <source>
        <dbReference type="SAM" id="MobiDB-lite"/>
    </source>
</evidence>
<feature type="domain" description="Glycosyltransferase 61 catalytic" evidence="8">
    <location>
        <begin position="384"/>
        <end position="541"/>
    </location>
</feature>
<dbReference type="InterPro" id="IPR007657">
    <property type="entry name" value="Glycosyltransferase_61"/>
</dbReference>
<evidence type="ECO:0000256" key="4">
    <source>
        <dbReference type="ARBA" id="ARBA00022679"/>
    </source>
</evidence>
<evidence type="ECO:0000256" key="2">
    <source>
        <dbReference type="ARBA" id="ARBA00004881"/>
    </source>
</evidence>
<keyword evidence="5" id="KW-0325">Glycoprotein</keyword>
<feature type="compositionally biased region" description="Basic and acidic residues" evidence="6">
    <location>
        <begin position="217"/>
        <end position="226"/>
    </location>
</feature>
<comment type="pathway">
    <text evidence="2">Glycan metabolism.</text>
</comment>
<keyword evidence="7" id="KW-1133">Transmembrane helix</keyword>
<sequence length="635" mass="67989">MKGGGAGDKAGRGGGKLQQPLRLESQRFRLLSIVVGCFVICLVFLLSSRPDATAFDTVSPRASLEGARRRPAAVKTLRTSSTAGVGGDVHVDIRPQQQQGGSLRQSVEQSAGDKTATEWVRDTVIVEERSDAEASEAAAEPEEAERDGDGNAAAAASNPDDQPAPGAETEEVRDAAATATAQPAAETTATAPDRPEGKPRAAGGGQSKLQEQPARQPQEERHEPARRGNGTAKATPDQTLSTGSSGGDHQQPLCDFSDFRSDICDMAGDIRMDANASAFVVVDPAASGADGGQWHRVRPYPRKGDETCMGRITEVTVRSAGGAAPRCTREHAAPAVVFSIGGYTGNIFHDFSDVLVPLYNTARRYGGDVQLVMADVSSWWLVKYDKLLRALSRHAPQDLARAGAAGEVHCFRRAVVSLRAHKELIIERARSADGLATPDFTRFVRRALSLPRDAPTRLGDGTGRKPRLLVISRHRTRLLLNLDAVVRAAEEVGFEAVVNESDVGNDIAQVGALVNSCDALVGVHGAGLTNMMFLPPGATLVQIVPWGGLQWMARADYGDPAEAMGLRYIQYEVAVGESTLKDKFPPGHKIFTDPTSLHKKGFMFIRQTLMDGQDIAVDVGRFREVLLQVLNNLSQ</sequence>
<organism evidence="9 10">
    <name type="scientific">Panicum virgatum</name>
    <name type="common">Blackwell switchgrass</name>
    <dbReference type="NCBI Taxonomy" id="38727"/>
    <lineage>
        <taxon>Eukaryota</taxon>
        <taxon>Viridiplantae</taxon>
        <taxon>Streptophyta</taxon>
        <taxon>Embryophyta</taxon>
        <taxon>Tracheophyta</taxon>
        <taxon>Spermatophyta</taxon>
        <taxon>Magnoliopsida</taxon>
        <taxon>Liliopsida</taxon>
        <taxon>Poales</taxon>
        <taxon>Poaceae</taxon>
        <taxon>PACMAD clade</taxon>
        <taxon>Panicoideae</taxon>
        <taxon>Panicodae</taxon>
        <taxon>Paniceae</taxon>
        <taxon>Panicinae</taxon>
        <taxon>Panicum</taxon>
        <taxon>Panicum sect. Hiantes</taxon>
    </lineage>
</organism>
<accession>A0A8T0RR61</accession>
<keyword evidence="7" id="KW-0472">Membrane</keyword>
<proteinExistence type="predicted"/>
<feature type="compositionally biased region" description="Low complexity" evidence="6">
    <location>
        <begin position="175"/>
        <end position="191"/>
    </location>
</feature>
<keyword evidence="10" id="KW-1185">Reference proteome</keyword>
<keyword evidence="7" id="KW-0812">Transmembrane</keyword>
<dbReference type="OrthoDB" id="529273at2759"/>
<feature type="transmembrane region" description="Helical" evidence="7">
    <location>
        <begin position="28"/>
        <end position="47"/>
    </location>
</feature>
<feature type="compositionally biased region" description="Basic and acidic residues" evidence="6">
    <location>
        <begin position="115"/>
        <end position="132"/>
    </location>
</feature>
<evidence type="ECO:0000256" key="7">
    <source>
        <dbReference type="SAM" id="Phobius"/>
    </source>
</evidence>
<comment type="caution">
    <text evidence="9">The sequence shown here is derived from an EMBL/GenBank/DDBJ whole genome shotgun (WGS) entry which is preliminary data.</text>
</comment>
<evidence type="ECO:0000256" key="5">
    <source>
        <dbReference type="ARBA" id="ARBA00023180"/>
    </source>
</evidence>
<dbReference type="AlphaFoldDB" id="A0A8T0RR61"/>
<name>A0A8T0RR61_PANVG</name>
<comment type="subcellular location">
    <subcellularLocation>
        <location evidence="1">Golgi apparatus membrane</location>
        <topology evidence="1">Single-pass type II membrane protein</topology>
    </subcellularLocation>
</comment>
<dbReference type="GO" id="GO:0016763">
    <property type="term" value="F:pentosyltransferase activity"/>
    <property type="evidence" value="ECO:0007669"/>
    <property type="project" value="UniProtKB-ARBA"/>
</dbReference>
<gene>
    <name evidence="9" type="ORF">PVAP13_5NG135400</name>
</gene>
<dbReference type="EMBL" id="CM029046">
    <property type="protein sequence ID" value="KAG2587338.1"/>
    <property type="molecule type" value="Genomic_DNA"/>
</dbReference>
<dbReference type="GO" id="GO:0000139">
    <property type="term" value="C:Golgi membrane"/>
    <property type="evidence" value="ECO:0007669"/>
    <property type="project" value="UniProtKB-SubCell"/>
</dbReference>
<dbReference type="InterPro" id="IPR049625">
    <property type="entry name" value="Glyco_transf_61_cat"/>
</dbReference>
<evidence type="ECO:0000259" key="8">
    <source>
        <dbReference type="Pfam" id="PF04577"/>
    </source>
</evidence>
<feature type="region of interest" description="Disordered" evidence="6">
    <location>
        <begin position="63"/>
        <end position="253"/>
    </location>
</feature>
<feature type="compositionally biased region" description="Polar residues" evidence="6">
    <location>
        <begin position="95"/>
        <end position="109"/>
    </location>
</feature>
<reference evidence="9 10" key="1">
    <citation type="submission" date="2020-05" db="EMBL/GenBank/DDBJ databases">
        <title>WGS assembly of Panicum virgatum.</title>
        <authorList>
            <person name="Lovell J.T."/>
            <person name="Jenkins J."/>
            <person name="Shu S."/>
            <person name="Juenger T.E."/>
            <person name="Schmutz J."/>
        </authorList>
    </citation>
    <scope>NUCLEOTIDE SEQUENCE [LARGE SCALE GENOMIC DNA]</scope>
    <source>
        <strain evidence="10">cv. AP13</strain>
    </source>
</reference>